<gene>
    <name evidence="2" type="ORF">VPNG_04948</name>
</gene>
<keyword evidence="3" id="KW-1185">Reference proteome</keyword>
<comment type="caution">
    <text evidence="2">The sequence shown here is derived from an EMBL/GenBank/DDBJ whole genome shotgun (WGS) entry which is preliminary data.</text>
</comment>
<dbReference type="EMBL" id="LKEB01000025">
    <property type="protein sequence ID" value="ROW11850.1"/>
    <property type="molecule type" value="Genomic_DNA"/>
</dbReference>
<accession>A0A423X7T7</accession>
<proteinExistence type="predicted"/>
<dbReference type="OrthoDB" id="5237488at2759"/>
<evidence type="ECO:0000313" key="2">
    <source>
        <dbReference type="EMBL" id="ROW11850.1"/>
    </source>
</evidence>
<name>A0A423X7T7_9PEZI</name>
<reference evidence="2 3" key="1">
    <citation type="submission" date="2015-09" db="EMBL/GenBank/DDBJ databases">
        <title>Host preference determinants of Valsa canker pathogens revealed by comparative genomics.</title>
        <authorList>
            <person name="Yin Z."/>
            <person name="Huang L."/>
        </authorList>
    </citation>
    <scope>NUCLEOTIDE SEQUENCE [LARGE SCALE GENOMIC DNA]</scope>
    <source>
        <strain evidence="2 3">SXYLt</strain>
    </source>
</reference>
<evidence type="ECO:0000313" key="3">
    <source>
        <dbReference type="Proteomes" id="UP000285146"/>
    </source>
</evidence>
<sequence length="333" mass="37677">MSAPHLLSEGPATPPAGMSGWDQEAHMLSNTVASPVGSLSTVSINDTATAGLTMQQLIMEAKAKIAEVEQHILAGQGHLLPEGWARTIHHIIDKAEARVRGEQVSHLQGQNQQSEGGSVHSRAWWRANVALSFMIAEEFHSEHDDNGSTKESELVEEELSVSDILAELRNDHARRERKFVLAELHNKLEEIQEDIQALLTVVWGQMMACTTLEQRQTSDLAWYSILEEERGILLDLNDEIHDLYDPLHGMEGVLAYEILQERFDALPVQLHAVFNMRCREWELQGREIGDEEMTRIVMENQKRTDSLRGIQELLDRKLNVVLEMEKILEESDL</sequence>
<dbReference type="Proteomes" id="UP000285146">
    <property type="component" value="Unassembled WGS sequence"/>
</dbReference>
<dbReference type="InParanoid" id="A0A423X7T7"/>
<organism evidence="2 3">
    <name type="scientific">Cytospora leucostoma</name>
    <dbReference type="NCBI Taxonomy" id="1230097"/>
    <lineage>
        <taxon>Eukaryota</taxon>
        <taxon>Fungi</taxon>
        <taxon>Dikarya</taxon>
        <taxon>Ascomycota</taxon>
        <taxon>Pezizomycotina</taxon>
        <taxon>Sordariomycetes</taxon>
        <taxon>Sordariomycetidae</taxon>
        <taxon>Diaporthales</taxon>
        <taxon>Cytosporaceae</taxon>
        <taxon>Cytospora</taxon>
    </lineage>
</organism>
<evidence type="ECO:0000256" key="1">
    <source>
        <dbReference type="SAM" id="MobiDB-lite"/>
    </source>
</evidence>
<dbReference type="AlphaFoldDB" id="A0A423X7T7"/>
<protein>
    <submittedName>
        <fullName evidence="2">Uncharacterized protein</fullName>
    </submittedName>
</protein>
<feature type="region of interest" description="Disordered" evidence="1">
    <location>
        <begin position="1"/>
        <end position="22"/>
    </location>
</feature>